<evidence type="ECO:0000313" key="2">
    <source>
        <dbReference type="Proteomes" id="UP000572051"/>
    </source>
</evidence>
<dbReference type="AlphaFoldDB" id="A0A7Z0ER85"/>
<evidence type="ECO:0000313" key="1">
    <source>
        <dbReference type="EMBL" id="NYJ36788.1"/>
    </source>
</evidence>
<dbReference type="Proteomes" id="UP000572051">
    <property type="component" value="Unassembled WGS sequence"/>
</dbReference>
<accession>A0A7Z0ER85</accession>
<organism evidence="1 2">
    <name type="scientific">Nocardiopsis aegyptia</name>
    <dbReference type="NCBI Taxonomy" id="220378"/>
    <lineage>
        <taxon>Bacteria</taxon>
        <taxon>Bacillati</taxon>
        <taxon>Actinomycetota</taxon>
        <taxon>Actinomycetes</taxon>
        <taxon>Streptosporangiales</taxon>
        <taxon>Nocardiopsidaceae</taxon>
        <taxon>Nocardiopsis</taxon>
    </lineage>
</organism>
<comment type="caution">
    <text evidence="1">The sequence shown here is derived from an EMBL/GenBank/DDBJ whole genome shotgun (WGS) entry which is preliminary data.</text>
</comment>
<gene>
    <name evidence="1" type="ORF">HNR10_004669</name>
</gene>
<sequence length="1056" mass="112535">MEIASYFITDRLGRNDREDFLRAVTRQLASLAGRDAGTTRIRPEDFPELCEAAAKACQDRGQRLVLLVDGLDEDRGASSGGLSIAALLPRNPPASMRIVVTGRPSPPIPDDVPPDHPLRAPGIIRALAPWPHAAGISSLARRELDRLLDDEQAGVPLLGLLVAARGSLTATDLARLVGLRPYRVDRLLRGITGRSFIPGTHGQVLISDLPTGKHPHVLGHEELRREALTALGDVTRFEEQLHAWAEDYRAQGWPSDTPSYLLYDYPRMLHSSGDSERLTAIVLDPYRQRALLERASLDTAYSEIELSAQMVRDRRPGDLGDLAALAACSAMLTERARSLPPSLPVAFARLGYPQRAIEFALAAPDPALKAVCLAKVARALAGTDDQHAIQAAREAARWAGRARDEASPPNGDEYDAEAAVGEAAVALIAIGDHKQGLELLTSLSAPRWAGDETLSCVATAEAALAARPYNPALAEKLLSLAEEYADEVASSSPSNPSAPVTAWSAVAVAVAADDMRAARLNERISQYAKDFPSKLLACMVHAAAASALVANRPEQAKSLAQQATRNLEHALRAPEVLPTDDVADLNMFLGHMLTYVVRALVDTGSVDQACQLMALVPEARRIGLLGTDVRTDAQALIAETLGNPDEESSIEALAKQACSLAEQNRPAEASRRLSQALEALGSPQPGVRPRETWLIPLCTALAAIGRHTESAQLARSLSGAAEQVQALAASAISTMKAGNVTDARRLAREAADLTQALEDTGNSSFFEGALGMNVTAAMGAAAQALAHVGEKDRALSLVEETGSAGSKKQWSALVSVAAGLRSHEPATTADIIDRQRKNLLAMEVSPQGSQGLIAELSELFVAIGGVDAECTGRILRAVEQVFSRIRASNTPLDAEDLLVLLVMGARHQDESAHQTLTKWEHKRADVPPWHLPIASIAIAHAALGDCESAMNSVNNLNSSYDRAEAFTAVAGYLTGTPVVIRDVSISTGAAFSQTFRSLTLSQMPPDAAQTIDSAVPFAAAALAGDGWYHALPILARLAPSAVERVQDIVFTHRRLY</sequence>
<keyword evidence="2" id="KW-1185">Reference proteome</keyword>
<protein>
    <submittedName>
        <fullName evidence="1">Uncharacterized protein</fullName>
    </submittedName>
</protein>
<reference evidence="1 2" key="1">
    <citation type="submission" date="2020-07" db="EMBL/GenBank/DDBJ databases">
        <title>Sequencing the genomes of 1000 actinobacteria strains.</title>
        <authorList>
            <person name="Klenk H.-P."/>
        </authorList>
    </citation>
    <scope>NUCLEOTIDE SEQUENCE [LARGE SCALE GENOMIC DNA]</scope>
    <source>
        <strain evidence="1 2">DSM 44442</strain>
    </source>
</reference>
<name>A0A7Z0ER85_9ACTN</name>
<dbReference type="EMBL" id="JACCFS010000001">
    <property type="protein sequence ID" value="NYJ36788.1"/>
    <property type="molecule type" value="Genomic_DNA"/>
</dbReference>
<proteinExistence type="predicted"/>